<keyword evidence="2" id="KW-0964">Secreted</keyword>
<dbReference type="PANTHER" id="PTHR32411">
    <property type="entry name" value="CYSTEINE-RICH REPEAT SECRETORY PROTEIN 38-RELATED"/>
    <property type="match status" value="1"/>
</dbReference>
<dbReference type="CDD" id="cd23509">
    <property type="entry name" value="Gnk2-like"/>
    <property type="match status" value="1"/>
</dbReference>
<keyword evidence="4" id="KW-0677">Repeat</keyword>
<gene>
    <name evidence="8" type="ORF">CASFOL_005676</name>
</gene>
<protein>
    <recommendedName>
        <fullName evidence="7">Gnk2-homologous domain-containing protein</fullName>
    </recommendedName>
</protein>
<name>A0ABD3E452_9LAMI</name>
<dbReference type="InterPro" id="IPR038408">
    <property type="entry name" value="GNK2_sf"/>
</dbReference>
<comment type="subcellular location">
    <subcellularLocation>
        <location evidence="1">Secreted</location>
    </subcellularLocation>
</comment>
<evidence type="ECO:0000256" key="2">
    <source>
        <dbReference type="ARBA" id="ARBA00022525"/>
    </source>
</evidence>
<organism evidence="8 9">
    <name type="scientific">Castilleja foliolosa</name>
    <dbReference type="NCBI Taxonomy" id="1961234"/>
    <lineage>
        <taxon>Eukaryota</taxon>
        <taxon>Viridiplantae</taxon>
        <taxon>Streptophyta</taxon>
        <taxon>Embryophyta</taxon>
        <taxon>Tracheophyta</taxon>
        <taxon>Spermatophyta</taxon>
        <taxon>Magnoliopsida</taxon>
        <taxon>eudicotyledons</taxon>
        <taxon>Gunneridae</taxon>
        <taxon>Pentapetalae</taxon>
        <taxon>asterids</taxon>
        <taxon>lamiids</taxon>
        <taxon>Lamiales</taxon>
        <taxon>Orobanchaceae</taxon>
        <taxon>Pedicularideae</taxon>
        <taxon>Castillejinae</taxon>
        <taxon>Castilleja</taxon>
    </lineage>
</organism>
<sequence>MNNNLDPHNSLLLLVLVLFLVSNSIIPSQCEEPAYYLCGAVNATSQNSKTIHNLLPKLVKSTNISGSTTITSNKKNRDPIYVRSGPVQRRPRVLELHSQCNKSHSPRQILSHPIRCPDVTTGQIYINTANVTNPEDYNGNLTQLMDKLTLEAVGSENGMGKGTRVLSNVDSTLYALLQCNKDILDRDYARCGDCLYMARNNLNATGPCYNHKGCLVLYSSCYLRVEFYPFFYNFTSVGSSGDYEERVVTTDVIKT</sequence>
<dbReference type="GO" id="GO:0005576">
    <property type="term" value="C:extracellular region"/>
    <property type="evidence" value="ECO:0007669"/>
    <property type="project" value="UniProtKB-SubCell"/>
</dbReference>
<proteinExistence type="inferred from homology"/>
<evidence type="ECO:0000313" key="9">
    <source>
        <dbReference type="Proteomes" id="UP001632038"/>
    </source>
</evidence>
<evidence type="ECO:0000256" key="3">
    <source>
        <dbReference type="ARBA" id="ARBA00022729"/>
    </source>
</evidence>
<dbReference type="PANTHER" id="PTHR32411:SF55">
    <property type="entry name" value="CYSTEINE-RICH REPEAT SECRETORY PROTEIN 55"/>
    <property type="match status" value="1"/>
</dbReference>
<dbReference type="Gene3D" id="3.30.430.20">
    <property type="entry name" value="Gnk2 domain, C-X8-C-X2-C motif"/>
    <property type="match status" value="1"/>
</dbReference>
<reference evidence="9" key="1">
    <citation type="journal article" date="2024" name="IScience">
        <title>Strigolactones Initiate the Formation of Haustorium-like Structures in Castilleja.</title>
        <authorList>
            <person name="Buerger M."/>
            <person name="Peterson D."/>
            <person name="Chory J."/>
        </authorList>
    </citation>
    <scope>NUCLEOTIDE SEQUENCE [LARGE SCALE GENOMIC DNA]</scope>
</reference>
<evidence type="ECO:0000256" key="1">
    <source>
        <dbReference type="ARBA" id="ARBA00004613"/>
    </source>
</evidence>
<feature type="chain" id="PRO_5044834050" description="Gnk2-homologous domain-containing protein" evidence="6">
    <location>
        <begin position="31"/>
        <end position="255"/>
    </location>
</feature>
<evidence type="ECO:0000256" key="6">
    <source>
        <dbReference type="SAM" id="SignalP"/>
    </source>
</evidence>
<evidence type="ECO:0000256" key="5">
    <source>
        <dbReference type="ARBA" id="ARBA00038515"/>
    </source>
</evidence>
<keyword evidence="9" id="KW-1185">Reference proteome</keyword>
<feature type="signal peptide" evidence="6">
    <location>
        <begin position="1"/>
        <end position="30"/>
    </location>
</feature>
<comment type="similarity">
    <text evidence="5">Belongs to the cysteine-rich repeat secretory protein family.</text>
</comment>
<evidence type="ECO:0000256" key="4">
    <source>
        <dbReference type="ARBA" id="ARBA00022737"/>
    </source>
</evidence>
<dbReference type="InterPro" id="IPR002902">
    <property type="entry name" value="GNK2"/>
</dbReference>
<dbReference type="Pfam" id="PF01657">
    <property type="entry name" value="Stress-antifung"/>
    <property type="match status" value="1"/>
</dbReference>
<dbReference type="InterPro" id="IPR050581">
    <property type="entry name" value="CRR_secretory_protein"/>
</dbReference>
<dbReference type="EMBL" id="JAVIJP010000007">
    <property type="protein sequence ID" value="KAL3649273.1"/>
    <property type="molecule type" value="Genomic_DNA"/>
</dbReference>
<feature type="domain" description="Gnk2-homologous" evidence="7">
    <location>
        <begin position="119"/>
        <end position="230"/>
    </location>
</feature>
<comment type="caution">
    <text evidence="8">The sequence shown here is derived from an EMBL/GenBank/DDBJ whole genome shotgun (WGS) entry which is preliminary data.</text>
</comment>
<evidence type="ECO:0000259" key="7">
    <source>
        <dbReference type="PROSITE" id="PS51473"/>
    </source>
</evidence>
<accession>A0ABD3E452</accession>
<evidence type="ECO:0000313" key="8">
    <source>
        <dbReference type="EMBL" id="KAL3649273.1"/>
    </source>
</evidence>
<dbReference type="AlphaFoldDB" id="A0ABD3E452"/>
<keyword evidence="3 6" id="KW-0732">Signal</keyword>
<dbReference type="Proteomes" id="UP001632038">
    <property type="component" value="Unassembled WGS sequence"/>
</dbReference>
<dbReference type="PROSITE" id="PS51473">
    <property type="entry name" value="GNK2"/>
    <property type="match status" value="1"/>
</dbReference>